<dbReference type="Gene3D" id="1.20.120.10">
    <property type="entry name" value="Cytochrome c/b562"/>
    <property type="match status" value="1"/>
</dbReference>
<dbReference type="InterPro" id="IPR012127">
    <property type="entry name" value="Cyt_c_prime"/>
</dbReference>
<keyword evidence="1" id="KW-0813">Transport</keyword>
<keyword evidence="2 7" id="KW-0349">Heme</keyword>
<gene>
    <name evidence="9" type="ORF">A6A40_13875</name>
</gene>
<evidence type="ECO:0000313" key="10">
    <source>
        <dbReference type="Proteomes" id="UP000077405"/>
    </source>
</evidence>
<dbReference type="EMBL" id="CP015285">
    <property type="protein sequence ID" value="ANC92874.1"/>
    <property type="molecule type" value="Genomic_DNA"/>
</dbReference>
<proteinExistence type="predicted"/>
<feature type="binding site" description="covalent" evidence="7">
    <location>
        <position position="152"/>
    </location>
    <ligand>
        <name>heme c</name>
        <dbReference type="ChEBI" id="CHEBI:61717"/>
    </ligand>
</feature>
<dbReference type="GO" id="GO:0042597">
    <property type="term" value="C:periplasmic space"/>
    <property type="evidence" value="ECO:0007669"/>
    <property type="project" value="InterPro"/>
</dbReference>
<evidence type="ECO:0000256" key="4">
    <source>
        <dbReference type="ARBA" id="ARBA00022982"/>
    </source>
</evidence>
<sequence>MSNRVVNVLAAASVAGLMFALFGMSAGTAGAADPAWQVKDRQQTMKKLGGGVGAVAKYVKNEGATLEDAAKGAEAVLAVSRMDPKAIFPEGTAVGVTDSAAKPELWKNWAEAQRYWSAVQPAAEKLDAAVKSGDRTQIAQALGATTKTCGSCHEDFRVKKN</sequence>
<dbReference type="Proteomes" id="UP000077405">
    <property type="component" value="Chromosome"/>
</dbReference>
<feature type="binding site" description="covalent" evidence="7">
    <location>
        <position position="149"/>
    </location>
    <ligand>
        <name>heme c</name>
        <dbReference type="ChEBI" id="CHEBI:61717"/>
    </ligand>
</feature>
<feature type="chain" id="PRO_5007817370" evidence="8">
    <location>
        <begin position="32"/>
        <end position="161"/>
    </location>
</feature>
<dbReference type="KEGG" id="ahu:A6A40_13875"/>
<dbReference type="InterPro" id="IPR002321">
    <property type="entry name" value="Cyt_c_II"/>
</dbReference>
<organism evidence="9 10">
    <name type="scientific">Azospirillum humicireducens</name>
    <dbReference type="NCBI Taxonomy" id="1226968"/>
    <lineage>
        <taxon>Bacteria</taxon>
        <taxon>Pseudomonadati</taxon>
        <taxon>Pseudomonadota</taxon>
        <taxon>Alphaproteobacteria</taxon>
        <taxon>Rhodospirillales</taxon>
        <taxon>Azospirillaceae</taxon>
        <taxon>Azospirillum</taxon>
    </lineage>
</organism>
<feature type="signal peptide" evidence="8">
    <location>
        <begin position="1"/>
        <end position="31"/>
    </location>
</feature>
<dbReference type="GO" id="GO:0022900">
    <property type="term" value="P:electron transport chain"/>
    <property type="evidence" value="ECO:0007669"/>
    <property type="project" value="InterPro"/>
</dbReference>
<keyword evidence="3 6" id="KW-0479">Metal-binding</keyword>
<evidence type="ECO:0000256" key="8">
    <source>
        <dbReference type="SAM" id="SignalP"/>
    </source>
</evidence>
<keyword evidence="10" id="KW-1185">Reference proteome</keyword>
<evidence type="ECO:0000256" key="1">
    <source>
        <dbReference type="ARBA" id="ARBA00022448"/>
    </source>
</evidence>
<dbReference type="GO" id="GO:0009055">
    <property type="term" value="F:electron transfer activity"/>
    <property type="evidence" value="ECO:0007669"/>
    <property type="project" value="InterPro"/>
</dbReference>
<dbReference type="Pfam" id="PF01322">
    <property type="entry name" value="Cytochrom_C_2"/>
    <property type="match status" value="1"/>
</dbReference>
<dbReference type="SUPFAM" id="SSF47175">
    <property type="entry name" value="Cytochromes"/>
    <property type="match status" value="1"/>
</dbReference>
<dbReference type="AlphaFoldDB" id="A0A160JIW0"/>
<feature type="binding site" description="axial binding residue" evidence="6">
    <location>
        <position position="153"/>
    </location>
    <ligand>
        <name>heme c</name>
        <dbReference type="ChEBI" id="CHEBI:61717"/>
    </ligand>
    <ligandPart>
        <name>Fe</name>
        <dbReference type="ChEBI" id="CHEBI:18248"/>
    </ligandPart>
</feature>
<dbReference type="GO" id="GO:0020037">
    <property type="term" value="F:heme binding"/>
    <property type="evidence" value="ECO:0007669"/>
    <property type="project" value="InterPro"/>
</dbReference>
<name>A0A160JIW0_9PROT</name>
<evidence type="ECO:0000256" key="5">
    <source>
        <dbReference type="ARBA" id="ARBA00023004"/>
    </source>
</evidence>
<keyword evidence="4" id="KW-0249">Electron transport</keyword>
<reference evidence="9 10" key="1">
    <citation type="journal article" date="2013" name="Int. J. Syst. Evol. Microbiol.">
        <title>Azospirillum humicireducens sp. nov., a nitrogen-fixing bacterium isolated from a microbial fuel cell.</title>
        <authorList>
            <person name="Zhou S."/>
            <person name="Han L."/>
            <person name="Wang Y."/>
            <person name="Yang G."/>
            <person name="Zhuang L."/>
            <person name="Hu P."/>
        </authorList>
    </citation>
    <scope>NUCLEOTIDE SEQUENCE [LARGE SCALE GENOMIC DNA]</scope>
    <source>
        <strain evidence="9 10">SgZ-5</strain>
    </source>
</reference>
<dbReference type="OrthoDB" id="8115790at2"/>
<dbReference type="STRING" id="1226968.A6A40_13875"/>
<evidence type="ECO:0000256" key="7">
    <source>
        <dbReference type="PIRSR" id="PIRSR000027-2"/>
    </source>
</evidence>
<dbReference type="RefSeq" id="WP_063635914.1">
    <property type="nucleotide sequence ID" value="NZ_CP015285.1"/>
</dbReference>
<dbReference type="PIRSF" id="PIRSF000027">
    <property type="entry name" value="Cytc_c_prime"/>
    <property type="match status" value="1"/>
</dbReference>
<dbReference type="GO" id="GO:0005506">
    <property type="term" value="F:iron ion binding"/>
    <property type="evidence" value="ECO:0007669"/>
    <property type="project" value="InterPro"/>
</dbReference>
<evidence type="ECO:0000313" key="9">
    <source>
        <dbReference type="EMBL" id="ANC92874.1"/>
    </source>
</evidence>
<keyword evidence="8" id="KW-0732">Signal</keyword>
<dbReference type="InterPro" id="IPR010980">
    <property type="entry name" value="Cyt_c/b562"/>
</dbReference>
<evidence type="ECO:0000256" key="3">
    <source>
        <dbReference type="ARBA" id="ARBA00022723"/>
    </source>
</evidence>
<evidence type="ECO:0000256" key="6">
    <source>
        <dbReference type="PIRSR" id="PIRSR000027-1"/>
    </source>
</evidence>
<dbReference type="PROSITE" id="PS51009">
    <property type="entry name" value="CYTCII"/>
    <property type="match status" value="1"/>
</dbReference>
<protein>
    <submittedName>
        <fullName evidence="9">Cytochrome C signal peptide protein</fullName>
    </submittedName>
</protein>
<accession>A0A160JIW0</accession>
<keyword evidence="5 6" id="KW-0408">Iron</keyword>
<evidence type="ECO:0000256" key="2">
    <source>
        <dbReference type="ARBA" id="ARBA00022617"/>
    </source>
</evidence>
<comment type="PTM">
    <text evidence="7">Binds 1 heme group per subunit.</text>
</comment>